<reference evidence="2" key="1">
    <citation type="submission" date="2022-02" db="EMBL/GenBank/DDBJ databases">
        <authorList>
            <person name="Leng L."/>
        </authorList>
    </citation>
    <scope>NUCLEOTIDE SEQUENCE</scope>
    <source>
        <strain evidence="2">JI</strain>
    </source>
</reference>
<dbReference type="Gene3D" id="3.40.710.10">
    <property type="entry name" value="DD-peptidase/beta-lactamase superfamily"/>
    <property type="match status" value="1"/>
</dbReference>
<dbReference type="AlphaFoldDB" id="A0A9X4JVC7"/>
<dbReference type="EMBL" id="JAKOAV010000003">
    <property type="protein sequence ID" value="MDF9407258.1"/>
    <property type="molecule type" value="Genomic_DNA"/>
</dbReference>
<keyword evidence="3" id="KW-1185">Reference proteome</keyword>
<gene>
    <name evidence="2" type="ORF">L7E55_02620</name>
</gene>
<evidence type="ECO:0000313" key="2">
    <source>
        <dbReference type="EMBL" id="MDF9407258.1"/>
    </source>
</evidence>
<accession>A0A9X4JVC7</accession>
<name>A0A9X4JVC7_9FIRM</name>
<organism evidence="2 3">
    <name type="scientific">Pelotomaculum isophthalicicum JI</name>
    <dbReference type="NCBI Taxonomy" id="947010"/>
    <lineage>
        <taxon>Bacteria</taxon>
        <taxon>Bacillati</taxon>
        <taxon>Bacillota</taxon>
        <taxon>Clostridia</taxon>
        <taxon>Eubacteriales</taxon>
        <taxon>Desulfotomaculaceae</taxon>
        <taxon>Pelotomaculum</taxon>
    </lineage>
</organism>
<dbReference type="SUPFAM" id="SSF56601">
    <property type="entry name" value="beta-lactamase/transpeptidase-like"/>
    <property type="match status" value="1"/>
</dbReference>
<dbReference type="InterPro" id="IPR012338">
    <property type="entry name" value="Beta-lactam/transpept-like"/>
</dbReference>
<dbReference type="InterPro" id="IPR050491">
    <property type="entry name" value="AmpC-like"/>
</dbReference>
<dbReference type="PANTHER" id="PTHR46825">
    <property type="entry name" value="D-ALANYL-D-ALANINE-CARBOXYPEPTIDASE/ENDOPEPTIDASE AMPH"/>
    <property type="match status" value="1"/>
</dbReference>
<dbReference type="InterPro" id="IPR001466">
    <property type="entry name" value="Beta-lactam-related"/>
</dbReference>
<evidence type="ECO:0000259" key="1">
    <source>
        <dbReference type="Pfam" id="PF00144"/>
    </source>
</evidence>
<dbReference type="PANTHER" id="PTHR46825:SF9">
    <property type="entry name" value="BETA-LACTAMASE-RELATED DOMAIN-CONTAINING PROTEIN"/>
    <property type="match status" value="1"/>
</dbReference>
<feature type="domain" description="Beta-lactamase-related" evidence="1">
    <location>
        <begin position="2"/>
        <end position="340"/>
    </location>
</feature>
<sequence>MNKYDIIGVSAAFVKDGQVIWSNGYGWSDLEENKQATPDTIYRLASISKTITATALMQLWEQGKFGLDDDISNYLGFEVRNPNYPDDKITFRMLLTHTSSILDGSSQGGYNKAINSTNPPLLKDLLERSGSAYSDLTWGNYRPGTNFNYSNFCAGIIACLVEKISGEGFEQYTIDHIFKPLGMDAAYDAADITNVDDIAVLYRLSGDDIVPVYDDFQAGEKPQKREYGLPLGNYYIGPAGGVRASVTDLAKFMIAHMNGGVYNDARILNKGTVDLMQQMQWSGNGLGGFYRQMGLIFHITDQLAGRTLVGHAGEAYGLVSDMYFDPVNNCGVIFVTNGGNYSFLSNGFTNIETAVINHIFNKLANSPVALTSNMT</sequence>
<dbReference type="Pfam" id="PF00144">
    <property type="entry name" value="Beta-lactamase"/>
    <property type="match status" value="1"/>
</dbReference>
<dbReference type="Proteomes" id="UP001154312">
    <property type="component" value="Unassembled WGS sequence"/>
</dbReference>
<comment type="caution">
    <text evidence="2">The sequence shown here is derived from an EMBL/GenBank/DDBJ whole genome shotgun (WGS) entry which is preliminary data.</text>
</comment>
<protein>
    <submittedName>
        <fullName evidence="2">Beta-lactamase family protein</fullName>
    </submittedName>
</protein>
<proteinExistence type="predicted"/>
<evidence type="ECO:0000313" key="3">
    <source>
        <dbReference type="Proteomes" id="UP001154312"/>
    </source>
</evidence>